<comment type="catalytic activity">
    <reaction evidence="1">
        <text>ATP + protein L-histidine = ADP + protein N-phospho-L-histidine.</text>
        <dbReference type="EC" id="2.7.13.3"/>
    </reaction>
</comment>
<dbReference type="InterPro" id="IPR005467">
    <property type="entry name" value="His_kinase_dom"/>
</dbReference>
<organism evidence="10 11">
    <name type="scientific">Salinisphaera aquimarina</name>
    <dbReference type="NCBI Taxonomy" id="2094031"/>
    <lineage>
        <taxon>Bacteria</taxon>
        <taxon>Pseudomonadati</taxon>
        <taxon>Pseudomonadota</taxon>
        <taxon>Gammaproteobacteria</taxon>
        <taxon>Salinisphaerales</taxon>
        <taxon>Salinisphaeraceae</taxon>
        <taxon>Salinisphaera</taxon>
    </lineage>
</organism>
<keyword evidence="3 6" id="KW-0597">Phosphoprotein</keyword>
<evidence type="ECO:0000259" key="8">
    <source>
        <dbReference type="PROSITE" id="PS50109"/>
    </source>
</evidence>
<evidence type="ECO:0000313" key="10">
    <source>
        <dbReference type="EMBL" id="MFC3106262.1"/>
    </source>
</evidence>
<dbReference type="Gene3D" id="3.40.50.2300">
    <property type="match status" value="1"/>
</dbReference>
<comment type="caution">
    <text evidence="10">The sequence shown here is derived from an EMBL/GenBank/DDBJ whole genome shotgun (WGS) entry which is preliminary data.</text>
</comment>
<evidence type="ECO:0000256" key="6">
    <source>
        <dbReference type="PROSITE-ProRule" id="PRU00169"/>
    </source>
</evidence>
<keyword evidence="7" id="KW-0812">Transmembrane</keyword>
<dbReference type="InterPro" id="IPR003661">
    <property type="entry name" value="HisK_dim/P_dom"/>
</dbReference>
<dbReference type="Pfam" id="PF00512">
    <property type="entry name" value="HisKA"/>
    <property type="match status" value="1"/>
</dbReference>
<dbReference type="PROSITE" id="PS50109">
    <property type="entry name" value="HIS_KIN"/>
    <property type="match status" value="1"/>
</dbReference>
<dbReference type="InterPro" id="IPR004358">
    <property type="entry name" value="Sig_transdc_His_kin-like_C"/>
</dbReference>
<evidence type="ECO:0000256" key="3">
    <source>
        <dbReference type="ARBA" id="ARBA00022553"/>
    </source>
</evidence>
<dbReference type="Pfam" id="PF02518">
    <property type="entry name" value="HATPase_c"/>
    <property type="match status" value="1"/>
</dbReference>
<feature type="transmembrane region" description="Helical" evidence="7">
    <location>
        <begin position="306"/>
        <end position="327"/>
    </location>
</feature>
<sequence length="1141" mass="123817">MSSSPQRIIKIRRAYNRWVGDETLEDYALRFTARSFRKWSELRIANTALGGISFLALEAIGAVLMVNYGFTNAAWAIVAVFSAIFAVGLPISYTAARYGVDIDLLTRGAGFGYLGSTITSLIYASFTFLFFALEAAIMGQAISMYFGVALPVAYLVSALAIIPLVTFGITAINRLQWLTQPLWLGLLVLPYLCVWWQRPETYRDFTTFVGLHGDGAFNWISFGAACGVVLALVGQIGEQVDYLRFLPEKTRENRLRWWVALIAAGPGWVFLGALKMFGGTLLAFLALQHQLPYARATEPTHMYQVAFGYVFASPGLALAITVLFVVVSQVKINVTNAYAGSLAWSNFFARVTRSHPGRVVWLVFNVLIALILLEVGVFSAIDSVLGLYANVAAAWIGALAGDLLINKPLGLSPKGIEFKRAHLYDINPVGIGSLLLAGTGSMLAYCGIFGEGVRAASAPIALFGAFAAAPTIAWLTGGRFYLARTPASRADIAPGGAKVARCVLCNNRFEPEDMAMCPAYAGTICSLCCSLDMRCGDLCRPQGRVTVQASAVIRRVLPPSLLPHLYTRLARYTVVLGILVLVLAGALVAVYAQVAPMVAAADTRLLLDTFLRTFLLMLALAGVLAWWLVLTRESRQVAEQETSRQTQLLMREISAHKQTDAKLQRATTEAEAANRAKSRYISGLSHELRTPLNNVLGYTQLLLGNPATLPEQRDKLATIQRSGEHLLALVDGLLDIARIEAGKLSLNYSDIDVDAMLDQLDAMFAPQAHAKGLDFQIERIGRIPAAVKADAQRVRQILINLLGNAIRFTRTGTVRLRLSYAWEIATFEILDTGPGIGADQVEQIWLPFERFDTRADGANPGTGLGLTICQLLTQLMGGELSVVPNKPAGSHFTLRLFLAQRKQAATLATDREPIVGYEGARRQILIVDDLPDQRRILRETLAPLGFGIHECTDGVQALHWLGTQTTDLIIMDVAMPGLDGFETARLIRDRGLSLAPIMVISANAYADDVARSREAGCDAFLPKPVDMSRLRDKLAALLHLQWCRASSSGQGPAAVASTRHSESVPAVGSLPAAVTARLVAAVDTGHMAGVIVVIDELEQAYPQLASKLEVLRRAARRYELNRLQGLLGDAAGTDSTMGTQT</sequence>
<dbReference type="InterPro" id="IPR036097">
    <property type="entry name" value="HisK_dim/P_sf"/>
</dbReference>
<feature type="transmembrane region" description="Helical" evidence="7">
    <location>
        <begin position="610"/>
        <end position="630"/>
    </location>
</feature>
<evidence type="ECO:0000256" key="1">
    <source>
        <dbReference type="ARBA" id="ARBA00000085"/>
    </source>
</evidence>
<dbReference type="SUPFAM" id="SSF52172">
    <property type="entry name" value="CheY-like"/>
    <property type="match status" value="1"/>
</dbReference>
<dbReference type="SMART" id="SM00387">
    <property type="entry name" value="HATPase_c"/>
    <property type="match status" value="1"/>
</dbReference>
<evidence type="ECO:0000313" key="11">
    <source>
        <dbReference type="Proteomes" id="UP001595462"/>
    </source>
</evidence>
<keyword evidence="7" id="KW-1133">Transmembrane helix</keyword>
<dbReference type="SUPFAM" id="SSF55874">
    <property type="entry name" value="ATPase domain of HSP90 chaperone/DNA topoisomerase II/histidine kinase"/>
    <property type="match status" value="1"/>
</dbReference>
<feature type="transmembrane region" description="Helical" evidence="7">
    <location>
        <begin position="181"/>
        <end position="197"/>
    </location>
</feature>
<dbReference type="EC" id="2.7.13.3" evidence="2"/>
<reference evidence="11" key="1">
    <citation type="journal article" date="2019" name="Int. J. Syst. Evol. Microbiol.">
        <title>The Global Catalogue of Microorganisms (GCM) 10K type strain sequencing project: providing services to taxonomists for standard genome sequencing and annotation.</title>
        <authorList>
            <consortium name="The Broad Institute Genomics Platform"/>
            <consortium name="The Broad Institute Genome Sequencing Center for Infectious Disease"/>
            <person name="Wu L."/>
            <person name="Ma J."/>
        </authorList>
    </citation>
    <scope>NUCLEOTIDE SEQUENCE [LARGE SCALE GENOMIC DNA]</scope>
    <source>
        <strain evidence="11">KCTC 52640</strain>
    </source>
</reference>
<feature type="transmembrane region" description="Helical" evidence="7">
    <location>
        <begin position="217"/>
        <end position="236"/>
    </location>
</feature>
<dbReference type="Proteomes" id="UP001595462">
    <property type="component" value="Unassembled WGS sequence"/>
</dbReference>
<dbReference type="Gene3D" id="1.10.287.130">
    <property type="match status" value="1"/>
</dbReference>
<feature type="transmembrane region" description="Helical" evidence="7">
    <location>
        <begin position="387"/>
        <end position="405"/>
    </location>
</feature>
<accession>A0ABV7EXF3</accession>
<evidence type="ECO:0000256" key="7">
    <source>
        <dbReference type="SAM" id="Phobius"/>
    </source>
</evidence>
<feature type="transmembrane region" description="Helical" evidence="7">
    <location>
        <begin position="257"/>
        <end position="286"/>
    </location>
</feature>
<dbReference type="SMART" id="SM00388">
    <property type="entry name" value="HisKA"/>
    <property type="match status" value="1"/>
</dbReference>
<dbReference type="Gene3D" id="3.30.565.10">
    <property type="entry name" value="Histidine kinase-like ATPase, C-terminal domain"/>
    <property type="match status" value="1"/>
</dbReference>
<feature type="transmembrane region" description="Helical" evidence="7">
    <location>
        <begin position="108"/>
        <end position="133"/>
    </location>
</feature>
<dbReference type="PRINTS" id="PR00344">
    <property type="entry name" value="BCTRLSENSOR"/>
</dbReference>
<dbReference type="SUPFAM" id="SSF47384">
    <property type="entry name" value="Homodimeric domain of signal transducing histidine kinase"/>
    <property type="match status" value="1"/>
</dbReference>
<keyword evidence="11" id="KW-1185">Reference proteome</keyword>
<feature type="transmembrane region" description="Helical" evidence="7">
    <location>
        <begin position="74"/>
        <end position="96"/>
    </location>
</feature>
<keyword evidence="7" id="KW-0472">Membrane</keyword>
<dbReference type="InterPro" id="IPR003594">
    <property type="entry name" value="HATPase_dom"/>
</dbReference>
<dbReference type="RefSeq" id="WP_380691887.1">
    <property type="nucleotide sequence ID" value="NZ_JBHRSS010000010.1"/>
</dbReference>
<protein>
    <recommendedName>
        <fullName evidence="2">histidine kinase</fullName>
        <ecNumber evidence="2">2.7.13.3</ecNumber>
    </recommendedName>
</protein>
<dbReference type="Pfam" id="PF00072">
    <property type="entry name" value="Response_reg"/>
    <property type="match status" value="1"/>
</dbReference>
<evidence type="ECO:0000256" key="5">
    <source>
        <dbReference type="ARBA" id="ARBA00022777"/>
    </source>
</evidence>
<dbReference type="CDD" id="cd17546">
    <property type="entry name" value="REC_hyHK_CKI1_RcsC-like"/>
    <property type="match status" value="1"/>
</dbReference>
<dbReference type="SMART" id="SM00448">
    <property type="entry name" value="REC"/>
    <property type="match status" value="1"/>
</dbReference>
<evidence type="ECO:0000256" key="2">
    <source>
        <dbReference type="ARBA" id="ARBA00012438"/>
    </source>
</evidence>
<feature type="transmembrane region" description="Helical" evidence="7">
    <location>
        <begin position="145"/>
        <end position="169"/>
    </location>
</feature>
<dbReference type="EMBL" id="JBHRSS010000010">
    <property type="protein sequence ID" value="MFC3106262.1"/>
    <property type="molecule type" value="Genomic_DNA"/>
</dbReference>
<dbReference type="CDD" id="cd00082">
    <property type="entry name" value="HisKA"/>
    <property type="match status" value="1"/>
</dbReference>
<feature type="domain" description="Response regulatory" evidence="9">
    <location>
        <begin position="923"/>
        <end position="1038"/>
    </location>
</feature>
<dbReference type="InterPro" id="IPR036890">
    <property type="entry name" value="HATPase_C_sf"/>
</dbReference>
<dbReference type="InterPro" id="IPR001789">
    <property type="entry name" value="Sig_transdc_resp-reg_receiver"/>
</dbReference>
<feature type="transmembrane region" description="Helical" evidence="7">
    <location>
        <begin position="359"/>
        <end position="381"/>
    </location>
</feature>
<feature type="transmembrane region" description="Helical" evidence="7">
    <location>
        <begin position="569"/>
        <end position="590"/>
    </location>
</feature>
<dbReference type="Gene3D" id="1.10.4160.10">
    <property type="entry name" value="Hydantoin permease"/>
    <property type="match status" value="1"/>
</dbReference>
<keyword evidence="5" id="KW-0418">Kinase</keyword>
<name>A0ABV7EXF3_9GAMM</name>
<proteinExistence type="predicted"/>
<feature type="domain" description="Histidine kinase" evidence="8">
    <location>
        <begin position="683"/>
        <end position="900"/>
    </location>
</feature>
<evidence type="ECO:0000259" key="9">
    <source>
        <dbReference type="PROSITE" id="PS50110"/>
    </source>
</evidence>
<dbReference type="PANTHER" id="PTHR43047">
    <property type="entry name" value="TWO-COMPONENT HISTIDINE PROTEIN KINASE"/>
    <property type="match status" value="1"/>
</dbReference>
<feature type="transmembrane region" description="Helical" evidence="7">
    <location>
        <begin position="44"/>
        <end position="68"/>
    </location>
</feature>
<gene>
    <name evidence="10" type="ORF">ACFOSU_20500</name>
</gene>
<feature type="transmembrane region" description="Helical" evidence="7">
    <location>
        <begin position="456"/>
        <end position="475"/>
    </location>
</feature>
<keyword evidence="4" id="KW-0808">Transferase</keyword>
<feature type="modified residue" description="4-aspartylphosphate" evidence="6">
    <location>
        <position position="972"/>
    </location>
</feature>
<evidence type="ECO:0000256" key="4">
    <source>
        <dbReference type="ARBA" id="ARBA00022679"/>
    </source>
</evidence>
<dbReference type="InterPro" id="IPR011006">
    <property type="entry name" value="CheY-like_superfamily"/>
</dbReference>
<feature type="transmembrane region" description="Helical" evidence="7">
    <location>
        <begin position="426"/>
        <end position="450"/>
    </location>
</feature>
<dbReference type="PROSITE" id="PS50110">
    <property type="entry name" value="RESPONSE_REGULATORY"/>
    <property type="match status" value="1"/>
</dbReference>